<evidence type="ECO:0000313" key="1">
    <source>
        <dbReference type="EMBL" id="MEN2751500.1"/>
    </source>
</evidence>
<gene>
    <name evidence="1" type="ORF">AAIR29_07615</name>
</gene>
<reference evidence="1 2" key="1">
    <citation type="submission" date="2024-05" db="EMBL/GenBank/DDBJ databases">
        <authorList>
            <person name="Kim H.-Y."/>
            <person name="Kim E."/>
            <person name="Cai Y."/>
            <person name="Yang S.-M."/>
            <person name="Lee W."/>
        </authorList>
    </citation>
    <scope>NUCLEOTIDE SEQUENCE [LARGE SCALE GENOMIC DNA]</scope>
    <source>
        <strain evidence="1 2">FBL11</strain>
    </source>
</reference>
<dbReference type="RefSeq" id="WP_299219277.1">
    <property type="nucleotide sequence ID" value="NZ_JBDGHN010000002.1"/>
</dbReference>
<dbReference type="Gene3D" id="3.30.1880.10">
    <property type="entry name" value="protein ne1242 domain like"/>
    <property type="match status" value="1"/>
</dbReference>
<dbReference type="EMBL" id="JBDGHN010000002">
    <property type="protein sequence ID" value="MEN2751500.1"/>
    <property type="molecule type" value="Genomic_DNA"/>
</dbReference>
<name>A0ABU9X7X5_9GAMM</name>
<accession>A0ABU9X7X5</accession>
<dbReference type="InterPro" id="IPR023199">
    <property type="entry name" value="GriE/MELC1_sf"/>
</dbReference>
<protein>
    <submittedName>
        <fullName evidence="1">Uncharacterized protein</fullName>
    </submittedName>
</protein>
<sequence length="90" mass="10422">MIKDNKHIPDEKYPKSIEYKGRKITFSKLSSSDKSQKILQVLKVEIDNKAFEVVEFRDGLFESGLMPYSSYESPVELVHDVIDNLPNFVK</sequence>
<proteinExistence type="predicted"/>
<dbReference type="Proteomes" id="UP001461960">
    <property type="component" value="Unassembled WGS sequence"/>
</dbReference>
<organism evidence="1 2">
    <name type="scientific">Psychrobacter saeujeotis</name>
    <dbReference type="NCBI Taxonomy" id="3143436"/>
    <lineage>
        <taxon>Bacteria</taxon>
        <taxon>Pseudomonadati</taxon>
        <taxon>Pseudomonadota</taxon>
        <taxon>Gammaproteobacteria</taxon>
        <taxon>Moraxellales</taxon>
        <taxon>Moraxellaceae</taxon>
        <taxon>Psychrobacter</taxon>
    </lineage>
</organism>
<evidence type="ECO:0000313" key="2">
    <source>
        <dbReference type="Proteomes" id="UP001461960"/>
    </source>
</evidence>
<comment type="caution">
    <text evidence="1">The sequence shown here is derived from an EMBL/GenBank/DDBJ whole genome shotgun (WGS) entry which is preliminary data.</text>
</comment>
<keyword evidence="2" id="KW-1185">Reference proteome</keyword>